<evidence type="ECO:0000256" key="4">
    <source>
        <dbReference type="RuleBase" id="RU003330"/>
    </source>
</evidence>
<evidence type="ECO:0000256" key="3">
    <source>
        <dbReference type="ARBA" id="ARBA00022777"/>
    </source>
</evidence>
<dbReference type="InterPro" id="IPR033690">
    <property type="entry name" value="Adenylat_kinase_CS"/>
</dbReference>
<evidence type="ECO:0000256" key="1">
    <source>
        <dbReference type="ARBA" id="ARBA00022679"/>
    </source>
</evidence>
<dbReference type="PRINTS" id="PR00094">
    <property type="entry name" value="ADENYLTKNASE"/>
</dbReference>
<dbReference type="SUPFAM" id="SSF50729">
    <property type="entry name" value="PH domain-like"/>
    <property type="match status" value="1"/>
</dbReference>
<reference evidence="5 6" key="1">
    <citation type="submission" date="2018-08" db="EMBL/GenBank/DDBJ databases">
        <title>Aphanomyces genome sequencing and annotation.</title>
        <authorList>
            <person name="Minardi D."/>
            <person name="Oidtmann B."/>
            <person name="Van Der Giezen M."/>
            <person name="Studholme D.J."/>
        </authorList>
    </citation>
    <scope>NUCLEOTIDE SEQUENCE [LARGE SCALE GENOMIC DNA]</scope>
    <source>
        <strain evidence="5 6">SA</strain>
    </source>
</reference>
<name>A0A397D8A6_APHAT</name>
<dbReference type="GO" id="GO:0019205">
    <property type="term" value="F:nucleobase-containing compound kinase activity"/>
    <property type="evidence" value="ECO:0007669"/>
    <property type="project" value="InterPro"/>
</dbReference>
<organism evidence="5 6">
    <name type="scientific">Aphanomyces astaci</name>
    <name type="common">Crayfish plague agent</name>
    <dbReference type="NCBI Taxonomy" id="112090"/>
    <lineage>
        <taxon>Eukaryota</taxon>
        <taxon>Sar</taxon>
        <taxon>Stramenopiles</taxon>
        <taxon>Oomycota</taxon>
        <taxon>Saprolegniomycetes</taxon>
        <taxon>Saprolegniales</taxon>
        <taxon>Verrucalvaceae</taxon>
        <taxon>Aphanomyces</taxon>
    </lineage>
</organism>
<dbReference type="SUPFAM" id="SSF52540">
    <property type="entry name" value="P-loop containing nucleoside triphosphate hydrolases"/>
    <property type="match status" value="1"/>
</dbReference>
<dbReference type="GO" id="GO:0006139">
    <property type="term" value="P:nucleobase-containing compound metabolic process"/>
    <property type="evidence" value="ECO:0007669"/>
    <property type="project" value="InterPro"/>
</dbReference>
<evidence type="ECO:0000256" key="2">
    <source>
        <dbReference type="ARBA" id="ARBA00022741"/>
    </source>
</evidence>
<dbReference type="PROSITE" id="PS00113">
    <property type="entry name" value="ADENYLATE_KINASE"/>
    <property type="match status" value="1"/>
</dbReference>
<dbReference type="Gene3D" id="3.40.50.300">
    <property type="entry name" value="P-loop containing nucleotide triphosphate hydrolases"/>
    <property type="match status" value="1"/>
</dbReference>
<dbReference type="HAMAP" id="MF_00235">
    <property type="entry name" value="Adenylate_kinase_Adk"/>
    <property type="match status" value="1"/>
</dbReference>
<evidence type="ECO:0000313" key="6">
    <source>
        <dbReference type="Proteomes" id="UP000265716"/>
    </source>
</evidence>
<keyword evidence="2" id="KW-0547">Nucleotide-binding</keyword>
<comment type="caution">
    <text evidence="5">The sequence shown here is derived from an EMBL/GenBank/DDBJ whole genome shotgun (WGS) entry which is preliminary data.</text>
</comment>
<dbReference type="AlphaFoldDB" id="A0A397D8A6"/>
<dbReference type="VEuPathDB" id="FungiDB:H257_14085"/>
<keyword evidence="1 4" id="KW-0808">Transferase</keyword>
<dbReference type="InterPro" id="IPR027417">
    <property type="entry name" value="P-loop_NTPase"/>
</dbReference>
<dbReference type="InterPro" id="IPR000850">
    <property type="entry name" value="Adenylat/UMP-CMP_kin"/>
</dbReference>
<dbReference type="InterPro" id="IPR011993">
    <property type="entry name" value="PH-like_dom_sf"/>
</dbReference>
<sequence>MGIHAFVMGPPGSGKTSLCKKVCGLLQLEHLSTGDLLREHIRLRTEYGKVAKKCIAAKSLVPDSVVIDMIADRIAKLKDSEGGWILDGFPRTVDQAKALQVKGVTPNVVLVLELPSSEVRGRLVGRRFDPKTGDIYHAATSMPRDLDVAARLVHRDDDTPEKIPSRVDAYATYGHDTNREFLAVAFPIDADAALGDVVGDAVQILQSHKLKKPASSNQSHNGVNINNNQRNQDIETKPAATSLAEDVVTKQVDTERFKTMLISGFDVIKHGRRGAPHTRTLFCDVELKRLFWQKPDKKELKAKLDQSIAIADVIQVVQGIKTDVFKRSGDTAKTDRYLSLIADDRTLDIEVASDELCSLLLHGLNAMLVST</sequence>
<dbReference type="PANTHER" id="PTHR23359">
    <property type="entry name" value="NUCLEOTIDE KINASE"/>
    <property type="match status" value="1"/>
</dbReference>
<evidence type="ECO:0000313" key="5">
    <source>
        <dbReference type="EMBL" id="RHY60604.1"/>
    </source>
</evidence>
<dbReference type="EMBL" id="QUTC01005045">
    <property type="protein sequence ID" value="RHY60604.1"/>
    <property type="molecule type" value="Genomic_DNA"/>
</dbReference>
<proteinExistence type="inferred from homology"/>
<dbReference type="Pfam" id="PF00406">
    <property type="entry name" value="ADK"/>
    <property type="match status" value="1"/>
</dbReference>
<evidence type="ECO:0008006" key="7">
    <source>
        <dbReference type="Google" id="ProtNLM"/>
    </source>
</evidence>
<dbReference type="Gene3D" id="2.30.29.30">
    <property type="entry name" value="Pleckstrin-homology domain (PH domain)/Phosphotyrosine-binding domain (PTB)"/>
    <property type="match status" value="1"/>
</dbReference>
<gene>
    <name evidence="5" type="ORF">DYB38_001124</name>
</gene>
<accession>A0A397D8A6</accession>
<protein>
    <recommendedName>
        <fullName evidence="7">Adenylate kinase active site lid domain-containing protein</fullName>
    </recommendedName>
</protein>
<keyword evidence="3 4" id="KW-0418">Kinase</keyword>
<dbReference type="GO" id="GO:0005524">
    <property type="term" value="F:ATP binding"/>
    <property type="evidence" value="ECO:0007669"/>
    <property type="project" value="InterPro"/>
</dbReference>
<dbReference type="Proteomes" id="UP000265716">
    <property type="component" value="Unassembled WGS sequence"/>
</dbReference>
<dbReference type="CDD" id="cd01428">
    <property type="entry name" value="ADK"/>
    <property type="match status" value="1"/>
</dbReference>
<comment type="similarity">
    <text evidence="4">Belongs to the adenylate kinase family.</text>
</comment>